<organism evidence="1 2">
    <name type="scientific">Brevundimonas phage vB_BpoS-Gurke</name>
    <dbReference type="NCBI Taxonomy" id="2948599"/>
    <lineage>
        <taxon>Viruses</taxon>
        <taxon>Duplodnaviria</taxon>
        <taxon>Heunggongvirae</taxon>
        <taxon>Uroviricota</taxon>
        <taxon>Caudoviricetes</taxon>
        <taxon>Jeanschmidtviridae</taxon>
        <taxon>Kikimoravirus</taxon>
        <taxon>Kikimoravirus gurke</taxon>
    </lineage>
</organism>
<gene>
    <name evidence="1" type="ORF">GURKE_01460</name>
</gene>
<sequence>MIEHRWALVEREFGEVTLVELTELSEKGGVGLIGLQPAHIPLHTILTRSNSQARMAFLKDKFDQVWKDTESILDDGVRNVEALRERFPASDLVDREIEAAKLRFHVHRDARWRQAIGMLRAHPIDPRSPPSAPSIQ</sequence>
<accession>A0A9E7STB6</accession>
<keyword evidence="2" id="KW-1185">Reference proteome</keyword>
<name>A0A9E7STB6_9CAUD</name>
<dbReference type="Proteomes" id="UP001055634">
    <property type="component" value="Segment"/>
</dbReference>
<dbReference type="EMBL" id="ON529850">
    <property type="protein sequence ID" value="UTC28177.1"/>
    <property type="molecule type" value="Genomic_DNA"/>
</dbReference>
<evidence type="ECO:0000313" key="2">
    <source>
        <dbReference type="Proteomes" id="UP001055634"/>
    </source>
</evidence>
<evidence type="ECO:0000313" key="1">
    <source>
        <dbReference type="EMBL" id="UTC28177.1"/>
    </source>
</evidence>
<reference evidence="1" key="1">
    <citation type="submission" date="2022-04" db="EMBL/GenBank/DDBJ databases">
        <authorList>
            <person name="Friedrich I."/>
            <person name="Schneider D."/>
            <person name="Poehlein A."/>
            <person name="Hertel R."/>
            <person name="Daniel R."/>
        </authorList>
    </citation>
    <scope>NUCLEOTIDE SEQUENCE</scope>
</reference>
<proteinExistence type="predicted"/>
<protein>
    <submittedName>
        <fullName evidence="1">Uncharacterized protein</fullName>
    </submittedName>
</protein>